<sequence length="170" mass="19996">MKNLQPNEYPEYFGNYINKVEIDDFIEALEENLDNFSNFIENIVPESKYEFRYQPEKWSIKEIVQHTIDTERIFAYRALRFARFDATPLSGFEEDDYVLVAKSDNRTMEDLIREFVLVRKSTIALFESFTEEMLKSTGVSSGKISSVRALGYVISGHCIHHQQVIKERYL</sequence>
<evidence type="ECO:0000313" key="2">
    <source>
        <dbReference type="EMBL" id="GAA4757263.1"/>
    </source>
</evidence>
<protein>
    <submittedName>
        <fullName evidence="2">DinB family protein</fullName>
    </submittedName>
</protein>
<name>A0ABP8ZIS0_9FLAO</name>
<organism evidence="2 3">
    <name type="scientific">Flavobacterium hankyongi</name>
    <dbReference type="NCBI Taxonomy" id="1176532"/>
    <lineage>
        <taxon>Bacteria</taxon>
        <taxon>Pseudomonadati</taxon>
        <taxon>Bacteroidota</taxon>
        <taxon>Flavobacteriia</taxon>
        <taxon>Flavobacteriales</taxon>
        <taxon>Flavobacteriaceae</taxon>
        <taxon>Flavobacterium</taxon>
    </lineage>
</organism>
<dbReference type="Pfam" id="PF12867">
    <property type="entry name" value="DinB_2"/>
    <property type="match status" value="1"/>
</dbReference>
<dbReference type="Gene3D" id="1.20.120.450">
    <property type="entry name" value="dinb family like domain"/>
    <property type="match status" value="1"/>
</dbReference>
<gene>
    <name evidence="2" type="ORF">GCM10023230_01180</name>
</gene>
<comment type="caution">
    <text evidence="2">The sequence shown here is derived from an EMBL/GenBank/DDBJ whole genome shotgun (WGS) entry which is preliminary data.</text>
</comment>
<dbReference type="Proteomes" id="UP001500141">
    <property type="component" value="Unassembled WGS sequence"/>
</dbReference>
<accession>A0ABP8ZIS0</accession>
<proteinExistence type="predicted"/>
<keyword evidence="3" id="KW-1185">Reference proteome</keyword>
<dbReference type="RefSeq" id="WP_264542599.1">
    <property type="nucleotide sequence ID" value="NZ_BAABIP010000005.1"/>
</dbReference>
<dbReference type="InterPro" id="IPR034660">
    <property type="entry name" value="DinB/YfiT-like"/>
</dbReference>
<evidence type="ECO:0000259" key="1">
    <source>
        <dbReference type="Pfam" id="PF12867"/>
    </source>
</evidence>
<dbReference type="SUPFAM" id="SSF109854">
    <property type="entry name" value="DinB/YfiT-like putative metalloenzymes"/>
    <property type="match status" value="1"/>
</dbReference>
<feature type="domain" description="DinB-like" evidence="1">
    <location>
        <begin position="28"/>
        <end position="165"/>
    </location>
</feature>
<reference evidence="3" key="1">
    <citation type="journal article" date="2019" name="Int. J. Syst. Evol. Microbiol.">
        <title>The Global Catalogue of Microorganisms (GCM) 10K type strain sequencing project: providing services to taxonomists for standard genome sequencing and annotation.</title>
        <authorList>
            <consortium name="The Broad Institute Genomics Platform"/>
            <consortium name="The Broad Institute Genome Sequencing Center for Infectious Disease"/>
            <person name="Wu L."/>
            <person name="Ma J."/>
        </authorList>
    </citation>
    <scope>NUCLEOTIDE SEQUENCE [LARGE SCALE GENOMIC DNA]</scope>
    <source>
        <strain evidence="3">JCM 18198</strain>
    </source>
</reference>
<evidence type="ECO:0000313" key="3">
    <source>
        <dbReference type="Proteomes" id="UP001500141"/>
    </source>
</evidence>
<dbReference type="InterPro" id="IPR024775">
    <property type="entry name" value="DinB-like"/>
</dbReference>
<dbReference type="EMBL" id="BAABIP010000005">
    <property type="protein sequence ID" value="GAA4757263.1"/>
    <property type="molecule type" value="Genomic_DNA"/>
</dbReference>